<sequence length="349" mass="39284">MHKMTAVSDSRELARKVVILDEGSTGHVVQSRGLAKELSKRLPVEVLEYRIPCRLPRKFARSLGKRLLDSPLWKCGVGWIHPLKGIDLQSCDVLVASGPHALNALRYLGRLGNCPTVFVQGTLNIPEGQMDLIVRPDEGEERSDYVFIPVLFTEIDPNELTANQESLQAKYGTDEKLKALFIGNSSAKIVFEDRDWDDLAEFVNRSWSLDGVRWLISTSYRTGGELERRLRNRLNPAAIAKAVWYSEMPEKITKEYLSLACEVYVTMDSLTMATEAVCSGKPCYLYSSQSAMKLNENTHVRYIRGLVENGYAQVFDGGTQPAELESLNGHEPDYSEAVNLILQRIGWRQ</sequence>
<dbReference type="Proteomes" id="UP000184510">
    <property type="component" value="Unassembled WGS sequence"/>
</dbReference>
<dbReference type="OrthoDB" id="1865at2"/>
<dbReference type="Pfam" id="PF06258">
    <property type="entry name" value="Mito_fiss_Elm1"/>
    <property type="match status" value="1"/>
</dbReference>
<dbReference type="AlphaFoldDB" id="A0A1M6EGL3"/>
<reference evidence="1 2" key="1">
    <citation type="submission" date="2016-11" db="EMBL/GenBank/DDBJ databases">
        <authorList>
            <person name="Jaros S."/>
            <person name="Januszkiewicz K."/>
            <person name="Wedrychowicz H."/>
        </authorList>
    </citation>
    <scope>NUCLEOTIDE SEQUENCE [LARGE SCALE GENOMIC DNA]</scope>
    <source>
        <strain evidence="1 2">DSM 18772</strain>
    </source>
</reference>
<evidence type="ECO:0000313" key="1">
    <source>
        <dbReference type="EMBL" id="SHI84563.1"/>
    </source>
</evidence>
<dbReference type="InterPro" id="IPR009367">
    <property type="entry name" value="Elm1-like"/>
</dbReference>
<dbReference type="InParanoid" id="A0A1M6EGL3"/>
<gene>
    <name evidence="1" type="ORF">SAMN02745181_1024</name>
</gene>
<dbReference type="RefSeq" id="WP_143158387.1">
    <property type="nucleotide sequence ID" value="NZ_FQYR01000002.1"/>
</dbReference>
<accession>A0A1M6EGL3</accession>
<keyword evidence="2" id="KW-1185">Reference proteome</keyword>
<proteinExistence type="predicted"/>
<dbReference type="STRING" id="1123071.SAMN02745181_1024"/>
<dbReference type="EMBL" id="FQYR01000002">
    <property type="protein sequence ID" value="SHI84563.1"/>
    <property type="molecule type" value="Genomic_DNA"/>
</dbReference>
<protein>
    <submittedName>
        <fullName evidence="1">Fission protein ELM1</fullName>
    </submittedName>
</protein>
<evidence type="ECO:0000313" key="2">
    <source>
        <dbReference type="Proteomes" id="UP000184510"/>
    </source>
</evidence>
<organism evidence="1 2">
    <name type="scientific">Rubritalea squalenifaciens DSM 18772</name>
    <dbReference type="NCBI Taxonomy" id="1123071"/>
    <lineage>
        <taxon>Bacteria</taxon>
        <taxon>Pseudomonadati</taxon>
        <taxon>Verrucomicrobiota</taxon>
        <taxon>Verrucomicrobiia</taxon>
        <taxon>Verrucomicrobiales</taxon>
        <taxon>Rubritaleaceae</taxon>
        <taxon>Rubritalea</taxon>
    </lineage>
</organism>
<name>A0A1M6EGL3_9BACT</name>